<reference evidence="2 3" key="1">
    <citation type="submission" date="2023-12" db="EMBL/GenBank/DDBJ databases">
        <title>Amycolatopsis sp. V23-08.</title>
        <authorList>
            <person name="Somphong A."/>
        </authorList>
    </citation>
    <scope>NUCLEOTIDE SEQUENCE [LARGE SCALE GENOMIC DNA]</scope>
    <source>
        <strain evidence="2 3">V23-08</strain>
    </source>
</reference>
<accession>A0ABU5R7C5</accession>
<protein>
    <submittedName>
        <fullName evidence="2">GAF domain-containing protein</fullName>
    </submittedName>
</protein>
<name>A0ABU5R7C5_9PSEU</name>
<comment type="caution">
    <text evidence="2">The sequence shown here is derived from an EMBL/GenBank/DDBJ whole genome shotgun (WGS) entry which is preliminary data.</text>
</comment>
<dbReference type="Gene3D" id="3.30.450.40">
    <property type="match status" value="1"/>
</dbReference>
<evidence type="ECO:0000259" key="1">
    <source>
        <dbReference type="Pfam" id="PF01590"/>
    </source>
</evidence>
<dbReference type="RefSeq" id="WP_323329158.1">
    <property type="nucleotide sequence ID" value="NZ_JAYFSI010000004.1"/>
</dbReference>
<proteinExistence type="predicted"/>
<evidence type="ECO:0000313" key="2">
    <source>
        <dbReference type="EMBL" id="MEA5361745.1"/>
    </source>
</evidence>
<dbReference type="Pfam" id="PF01590">
    <property type="entry name" value="GAF"/>
    <property type="match status" value="1"/>
</dbReference>
<dbReference type="Proteomes" id="UP001304298">
    <property type="component" value="Unassembled WGS sequence"/>
</dbReference>
<dbReference type="EMBL" id="JAYFSI010000004">
    <property type="protein sequence ID" value="MEA5361745.1"/>
    <property type="molecule type" value="Genomic_DNA"/>
</dbReference>
<dbReference type="InterPro" id="IPR003018">
    <property type="entry name" value="GAF"/>
</dbReference>
<gene>
    <name evidence="2" type="ORF">VA596_19550</name>
</gene>
<evidence type="ECO:0000313" key="3">
    <source>
        <dbReference type="Proteomes" id="UP001304298"/>
    </source>
</evidence>
<dbReference type="InterPro" id="IPR029016">
    <property type="entry name" value="GAF-like_dom_sf"/>
</dbReference>
<sequence>MGQRDLEAALPAGADPRQHAHVLARVHEAAVAGRELPTRPRPVISASWERMRRLGVDPDGVPTAPVLTFEQLEGRRRASGLAEALPTLRGGLTSLAEQAAHIMVIVDAGGHVLWRDGSAAVSRRADRVGFVEGADWQEEAVGTNAIGTTLVTRRAMQVYSAEHYVRAQHFWTCAAAPLHDPRDGRLLGVVDLSGPASTVHASTLALVDAVTRLAETQLRTTHLTELERLRGFAVPVLAKVGGPAVVADEHGWVAAASGLAPVDRIALPSGLAPGRAWLPAYGSVAVEPVPGGWLIRLTEDEVAPLTRVVLDVRSPREPDLTVTSGAGTWTHRLSPRHAEMLYVLASRRDGRSASELSLDLFGDAGRTVTVRAEMSRLRRHFGGILGAKPYRFADDVEVLVRRPDNAEAVLPHSLAPAIRG</sequence>
<organism evidence="2 3">
    <name type="scientific">Amycolatopsis heterodermiae</name>
    <dbReference type="NCBI Taxonomy" id="3110235"/>
    <lineage>
        <taxon>Bacteria</taxon>
        <taxon>Bacillati</taxon>
        <taxon>Actinomycetota</taxon>
        <taxon>Actinomycetes</taxon>
        <taxon>Pseudonocardiales</taxon>
        <taxon>Pseudonocardiaceae</taxon>
        <taxon>Amycolatopsis</taxon>
    </lineage>
</organism>
<keyword evidence="3" id="KW-1185">Reference proteome</keyword>
<feature type="domain" description="GAF" evidence="1">
    <location>
        <begin position="115"/>
        <end position="217"/>
    </location>
</feature>